<dbReference type="Pfam" id="PF00702">
    <property type="entry name" value="Hydrolase"/>
    <property type="match status" value="1"/>
</dbReference>
<dbReference type="EMBL" id="LGUB01000115">
    <property type="protein sequence ID" value="KRH94213.1"/>
    <property type="molecule type" value="Genomic_DNA"/>
</dbReference>
<keyword evidence="2" id="KW-0812">Transmembrane</keyword>
<dbReference type="GO" id="GO:0043682">
    <property type="term" value="F:P-type divalent copper transporter activity"/>
    <property type="evidence" value="ECO:0007669"/>
    <property type="project" value="TreeGrafter"/>
</dbReference>
<dbReference type="PANTHER" id="PTHR43520">
    <property type="entry name" value="ATP7, ISOFORM B"/>
    <property type="match status" value="1"/>
</dbReference>
<protein>
    <submittedName>
        <fullName evidence="3">ATPase</fullName>
    </submittedName>
</protein>
<dbReference type="Gene3D" id="3.40.1110.10">
    <property type="entry name" value="Calcium-transporting ATPase, cytoplasmic domain N"/>
    <property type="match status" value="1"/>
</dbReference>
<reference evidence="3 4" key="1">
    <citation type="submission" date="2015-07" db="EMBL/GenBank/DDBJ databases">
        <title>The genome of Pseudoloma neurophilia, a relevant intracellular parasite of the zebrafish.</title>
        <authorList>
            <person name="Ndikumana S."/>
            <person name="Pelin A."/>
            <person name="Sanders J."/>
            <person name="Corradi N."/>
        </authorList>
    </citation>
    <scope>NUCLEOTIDE SEQUENCE [LARGE SCALE GENOMIC DNA]</scope>
    <source>
        <strain evidence="3 4">MK1</strain>
    </source>
</reference>
<accession>A0A0R0M260</accession>
<name>A0A0R0M260_9MICR</name>
<dbReference type="SUPFAM" id="SSF56784">
    <property type="entry name" value="HAD-like"/>
    <property type="match status" value="1"/>
</dbReference>
<evidence type="ECO:0000313" key="4">
    <source>
        <dbReference type="Proteomes" id="UP000051530"/>
    </source>
</evidence>
<keyword evidence="1" id="KW-1278">Translocase</keyword>
<dbReference type="GO" id="GO:0016020">
    <property type="term" value="C:membrane"/>
    <property type="evidence" value="ECO:0007669"/>
    <property type="project" value="TreeGrafter"/>
</dbReference>
<gene>
    <name evidence="3" type="ORF">M153_3370001064</name>
</gene>
<sequence length="332" mass="38188">MINEKNLAKPAISLNSLLRAVIEIESRSLHPLSNQIIDKCKKYLEKTKSNQDINDLKVECRIEQVKLIKGGISAILRYNKFEKIKTFEHVYNIVISNEQKSFEYEKSDTKYAITVHLDDQPMLRFRFKDQIKSEIGLLLNYCQEKCIKIVILSGDRTENVLETVELAKRIYKKHFNDFPSIHCVGNASAGDKHALVTRLQKLGTVCYIGDGLNDQSGINQSDLGIKLGQNGTVGHFQIDSDKKDLLSYKKPQNRYDFEPFNSILNLFDVLEKNIFEQNILFTCSVFFNLLLFIFAFCYAMTGRIIQEDWACVGMFFTTVSMLVVFLVLYSKN</sequence>
<dbReference type="AlphaFoldDB" id="A0A0R0M260"/>
<dbReference type="GO" id="GO:0055070">
    <property type="term" value="P:copper ion homeostasis"/>
    <property type="evidence" value="ECO:0007669"/>
    <property type="project" value="TreeGrafter"/>
</dbReference>
<dbReference type="PANTHER" id="PTHR43520:SF8">
    <property type="entry name" value="P-TYPE CU(+) TRANSPORTER"/>
    <property type="match status" value="1"/>
</dbReference>
<organism evidence="3 4">
    <name type="scientific">Pseudoloma neurophilia</name>
    <dbReference type="NCBI Taxonomy" id="146866"/>
    <lineage>
        <taxon>Eukaryota</taxon>
        <taxon>Fungi</taxon>
        <taxon>Fungi incertae sedis</taxon>
        <taxon>Microsporidia</taxon>
        <taxon>Pseudoloma</taxon>
    </lineage>
</organism>
<dbReference type="VEuPathDB" id="MicrosporidiaDB:M153_3370001064"/>
<dbReference type="Proteomes" id="UP000051530">
    <property type="component" value="Unassembled WGS sequence"/>
</dbReference>
<dbReference type="GO" id="GO:0005507">
    <property type="term" value="F:copper ion binding"/>
    <property type="evidence" value="ECO:0007669"/>
    <property type="project" value="TreeGrafter"/>
</dbReference>
<feature type="transmembrane region" description="Helical" evidence="2">
    <location>
        <begin position="309"/>
        <end position="329"/>
    </location>
</feature>
<feature type="transmembrane region" description="Helical" evidence="2">
    <location>
        <begin position="279"/>
        <end position="297"/>
    </location>
</feature>
<dbReference type="InterPro" id="IPR023299">
    <property type="entry name" value="ATPase_P-typ_cyto_dom_N"/>
</dbReference>
<keyword evidence="4" id="KW-1185">Reference proteome</keyword>
<dbReference type="GO" id="GO:0000166">
    <property type="term" value="F:nucleotide binding"/>
    <property type="evidence" value="ECO:0007669"/>
    <property type="project" value="InterPro"/>
</dbReference>
<proteinExistence type="predicted"/>
<evidence type="ECO:0000256" key="2">
    <source>
        <dbReference type="SAM" id="Phobius"/>
    </source>
</evidence>
<keyword evidence="2" id="KW-0472">Membrane</keyword>
<evidence type="ECO:0000313" key="3">
    <source>
        <dbReference type="EMBL" id="KRH94213.1"/>
    </source>
</evidence>
<dbReference type="InterPro" id="IPR036412">
    <property type="entry name" value="HAD-like_sf"/>
</dbReference>
<comment type="caution">
    <text evidence="3">The sequence shown here is derived from an EMBL/GenBank/DDBJ whole genome shotgun (WGS) entry which is preliminary data.</text>
</comment>
<evidence type="ECO:0000256" key="1">
    <source>
        <dbReference type="ARBA" id="ARBA00022967"/>
    </source>
</evidence>
<dbReference type="InterPro" id="IPR023214">
    <property type="entry name" value="HAD_sf"/>
</dbReference>
<dbReference type="Gene3D" id="3.40.50.1000">
    <property type="entry name" value="HAD superfamily/HAD-like"/>
    <property type="match status" value="1"/>
</dbReference>
<keyword evidence="2" id="KW-1133">Transmembrane helix</keyword>